<name>A0A645BM06_9ZZZZ</name>
<evidence type="ECO:0000256" key="1">
    <source>
        <dbReference type="SAM" id="MobiDB-lite"/>
    </source>
</evidence>
<proteinExistence type="predicted"/>
<feature type="compositionally biased region" description="Low complexity" evidence="1">
    <location>
        <begin position="234"/>
        <end position="243"/>
    </location>
</feature>
<accession>A0A645BM06</accession>
<dbReference type="EMBL" id="VSSQ01020992">
    <property type="protein sequence ID" value="MPM66295.1"/>
    <property type="molecule type" value="Genomic_DNA"/>
</dbReference>
<organism evidence="2">
    <name type="scientific">bioreactor metagenome</name>
    <dbReference type="NCBI Taxonomy" id="1076179"/>
    <lineage>
        <taxon>unclassified sequences</taxon>
        <taxon>metagenomes</taxon>
        <taxon>ecological metagenomes</taxon>
    </lineage>
</organism>
<evidence type="ECO:0000313" key="2">
    <source>
        <dbReference type="EMBL" id="MPM66295.1"/>
    </source>
</evidence>
<feature type="region of interest" description="Disordered" evidence="1">
    <location>
        <begin position="88"/>
        <end position="134"/>
    </location>
</feature>
<sequence length="255" mass="27054">MPEILNPDRIDGADRVFDILALGHEARIIVGAGQDGAGFFHGRKILVGINLPAVAARERRIQTAVEDIGVGFADGVVAGVKIERRLAQRANPDRRRQLPVQRPRQPVHRDDRAARSQETRGEADGMDSGVGTAGADQVNGVTAEKFGQFFLQHPLDRGGVGLDLPAAVFAAVVADFEQHPADRLVAGGLQRPSGAEFEFDRFGGGRGEFIHGIKTPGQGVDELCHKACGRFAPQPARIARPPAGSGADPSGDRAS</sequence>
<protein>
    <submittedName>
        <fullName evidence="2">Uncharacterized protein</fullName>
    </submittedName>
</protein>
<dbReference type="AlphaFoldDB" id="A0A645BM06"/>
<comment type="caution">
    <text evidence="2">The sequence shown here is derived from an EMBL/GenBank/DDBJ whole genome shotgun (WGS) entry which is preliminary data.</text>
</comment>
<gene>
    <name evidence="2" type="ORF">SDC9_113202</name>
</gene>
<reference evidence="2" key="1">
    <citation type="submission" date="2019-08" db="EMBL/GenBank/DDBJ databases">
        <authorList>
            <person name="Kucharzyk K."/>
            <person name="Murdoch R.W."/>
            <person name="Higgins S."/>
            <person name="Loffler F."/>
        </authorList>
    </citation>
    <scope>NUCLEOTIDE SEQUENCE</scope>
</reference>
<feature type="compositionally biased region" description="Basic and acidic residues" evidence="1">
    <location>
        <begin position="107"/>
        <end position="123"/>
    </location>
</feature>
<feature type="region of interest" description="Disordered" evidence="1">
    <location>
        <begin position="234"/>
        <end position="255"/>
    </location>
</feature>